<keyword evidence="2" id="KW-1185">Reference proteome</keyword>
<dbReference type="Proteomes" id="UP001161580">
    <property type="component" value="Unassembled WGS sequence"/>
</dbReference>
<name>A0AAE3QCJ5_9HYPH</name>
<accession>A0AAE3QCJ5</accession>
<dbReference type="EMBL" id="JALDYZ010000005">
    <property type="protein sequence ID" value="MDI7922630.1"/>
    <property type="molecule type" value="Genomic_DNA"/>
</dbReference>
<dbReference type="AlphaFoldDB" id="A0AAE3QCJ5"/>
<reference evidence="1" key="1">
    <citation type="submission" date="2022-03" db="EMBL/GenBank/DDBJ databases">
        <title>Fererhizobium litorale gen. nov., sp. nov., isolated from sandy sediments of the Sea of Japan seashore.</title>
        <authorList>
            <person name="Romanenko L."/>
            <person name="Kurilenko V."/>
            <person name="Otstavnykh N."/>
            <person name="Svetashev V."/>
            <person name="Tekutyeva L."/>
            <person name="Isaeva M."/>
            <person name="Mikhailov V."/>
        </authorList>
    </citation>
    <scope>NUCLEOTIDE SEQUENCE</scope>
    <source>
        <strain evidence="1">KMM 9576</strain>
    </source>
</reference>
<dbReference type="RefSeq" id="WP_311786420.1">
    <property type="nucleotide sequence ID" value="NZ_JALDYY010000004.1"/>
</dbReference>
<sequence length="87" mass="9991">MIDESNNTPGEAKEGKIFTLRRLDRRITNIQSMQDPKEARRARNRLYRDLMRHIAEGTAKKPKLLAARLVENDRKSASMRSAAPVET</sequence>
<comment type="caution">
    <text evidence="1">The sequence shown here is derived from an EMBL/GenBank/DDBJ whole genome shotgun (WGS) entry which is preliminary data.</text>
</comment>
<organism evidence="1 2">
    <name type="scientific">Ferirhizobium litorale</name>
    <dbReference type="NCBI Taxonomy" id="2927786"/>
    <lineage>
        <taxon>Bacteria</taxon>
        <taxon>Pseudomonadati</taxon>
        <taxon>Pseudomonadota</taxon>
        <taxon>Alphaproteobacteria</taxon>
        <taxon>Hyphomicrobiales</taxon>
        <taxon>Rhizobiaceae</taxon>
        <taxon>Ferirhizobium</taxon>
    </lineage>
</organism>
<evidence type="ECO:0000313" key="2">
    <source>
        <dbReference type="Proteomes" id="UP001161580"/>
    </source>
</evidence>
<gene>
    <name evidence="1" type="ORF">MRS75_11085</name>
</gene>
<proteinExistence type="predicted"/>
<evidence type="ECO:0000313" key="1">
    <source>
        <dbReference type="EMBL" id="MDI7922630.1"/>
    </source>
</evidence>
<protein>
    <submittedName>
        <fullName evidence="1">Uncharacterized protein</fullName>
    </submittedName>
</protein>